<dbReference type="GO" id="GO:0016491">
    <property type="term" value="F:oxidoreductase activity"/>
    <property type="evidence" value="ECO:0007669"/>
    <property type="project" value="UniProtKB-KW"/>
</dbReference>
<dbReference type="RefSeq" id="WP_097803545.1">
    <property type="nucleotide sequence ID" value="NZ_FXYH01000003.1"/>
</dbReference>
<keyword evidence="12" id="KW-1185">Reference proteome</keyword>
<dbReference type="PROSITE" id="PS51085">
    <property type="entry name" value="2FE2S_FER_2"/>
    <property type="match status" value="1"/>
</dbReference>
<dbReference type="InterPro" id="IPR036010">
    <property type="entry name" value="2Fe-2S_ferredoxin-like_sf"/>
</dbReference>
<dbReference type="Gene3D" id="3.10.20.30">
    <property type="match status" value="1"/>
</dbReference>
<comment type="cofactor">
    <cofactor evidence="1">
        <name>FAD</name>
        <dbReference type="ChEBI" id="CHEBI:57692"/>
    </cofactor>
</comment>
<dbReference type="InterPro" id="IPR001433">
    <property type="entry name" value="OxRdtase_FAD/NAD-bd"/>
</dbReference>
<dbReference type="AlphaFoldDB" id="A0A238K321"/>
<gene>
    <name evidence="11" type="primary">paaE</name>
    <name evidence="11" type="ORF">PEV8663_01012</name>
</gene>
<dbReference type="InterPro" id="IPR012675">
    <property type="entry name" value="Beta-grasp_dom_sf"/>
</dbReference>
<keyword evidence="5" id="KW-0274">FAD</keyword>
<dbReference type="InterPro" id="IPR017938">
    <property type="entry name" value="Riboflavin_synthase-like_b-brl"/>
</dbReference>
<dbReference type="SUPFAM" id="SSF52343">
    <property type="entry name" value="Ferredoxin reductase-like, C-terminal NADP-linked domain"/>
    <property type="match status" value="1"/>
</dbReference>
<dbReference type="Gene3D" id="3.40.50.80">
    <property type="entry name" value="Nucleotide-binding domain of ferredoxin-NADP reductase (FNR) module"/>
    <property type="match status" value="1"/>
</dbReference>
<dbReference type="Gene3D" id="2.40.30.10">
    <property type="entry name" value="Translation factors"/>
    <property type="match status" value="1"/>
</dbReference>
<dbReference type="Pfam" id="PF00175">
    <property type="entry name" value="NAD_binding_1"/>
    <property type="match status" value="1"/>
</dbReference>
<dbReference type="GO" id="GO:0050660">
    <property type="term" value="F:flavin adenine dinucleotide binding"/>
    <property type="evidence" value="ECO:0007669"/>
    <property type="project" value="TreeGrafter"/>
</dbReference>
<dbReference type="EC" id="1.-.-.-" evidence="11"/>
<accession>A0A238K321</accession>
<dbReference type="PANTHER" id="PTHR47354:SF8">
    <property type="entry name" value="1,2-PHENYLACETYL-COA EPOXIDASE, SUBUNIT E"/>
    <property type="match status" value="1"/>
</dbReference>
<dbReference type="InterPro" id="IPR017927">
    <property type="entry name" value="FAD-bd_FR_type"/>
</dbReference>
<proteinExistence type="predicted"/>
<dbReference type="SUPFAM" id="SSF54292">
    <property type="entry name" value="2Fe-2S ferredoxin-like"/>
    <property type="match status" value="1"/>
</dbReference>
<evidence type="ECO:0000313" key="11">
    <source>
        <dbReference type="EMBL" id="SMX37290.1"/>
    </source>
</evidence>
<keyword evidence="6 11" id="KW-0560">Oxidoreductase</keyword>
<evidence type="ECO:0000256" key="8">
    <source>
        <dbReference type="ARBA" id="ARBA00023014"/>
    </source>
</evidence>
<dbReference type="Proteomes" id="UP000220836">
    <property type="component" value="Unassembled WGS sequence"/>
</dbReference>
<evidence type="ECO:0000256" key="2">
    <source>
        <dbReference type="ARBA" id="ARBA00022630"/>
    </source>
</evidence>
<reference evidence="11 12" key="1">
    <citation type="submission" date="2017-05" db="EMBL/GenBank/DDBJ databases">
        <authorList>
            <person name="Song R."/>
            <person name="Chenine A.L."/>
            <person name="Ruprecht R.M."/>
        </authorList>
    </citation>
    <scope>NUCLEOTIDE SEQUENCE [LARGE SCALE GENOMIC DNA]</scope>
    <source>
        <strain evidence="11 12">CECT 8663</strain>
    </source>
</reference>
<dbReference type="Pfam" id="PF00111">
    <property type="entry name" value="Fer2"/>
    <property type="match status" value="1"/>
</dbReference>
<evidence type="ECO:0000259" key="9">
    <source>
        <dbReference type="PROSITE" id="PS51085"/>
    </source>
</evidence>
<keyword evidence="3" id="KW-0001">2Fe-2S</keyword>
<dbReference type="OrthoDB" id="9796486at2"/>
<evidence type="ECO:0000256" key="7">
    <source>
        <dbReference type="ARBA" id="ARBA00023004"/>
    </source>
</evidence>
<dbReference type="InterPro" id="IPR039261">
    <property type="entry name" value="FNR_nucleotide-bd"/>
</dbReference>
<dbReference type="Pfam" id="PF00970">
    <property type="entry name" value="FAD_binding_6"/>
    <property type="match status" value="1"/>
</dbReference>
<dbReference type="GO" id="GO:0046872">
    <property type="term" value="F:metal ion binding"/>
    <property type="evidence" value="ECO:0007669"/>
    <property type="project" value="UniProtKB-KW"/>
</dbReference>
<dbReference type="PROSITE" id="PS51384">
    <property type="entry name" value="FAD_FR"/>
    <property type="match status" value="1"/>
</dbReference>
<keyword evidence="4" id="KW-0479">Metal-binding</keyword>
<dbReference type="InterPro" id="IPR008333">
    <property type="entry name" value="Cbr1-like_FAD-bd_dom"/>
</dbReference>
<dbReference type="PRINTS" id="PR00410">
    <property type="entry name" value="PHEHYDRXLASE"/>
</dbReference>
<keyword evidence="8" id="KW-0411">Iron-sulfur</keyword>
<protein>
    <submittedName>
        <fullName evidence="11">1,2-phenylacetyl-CoA epoxidase, subunit E</fullName>
        <ecNumber evidence="11">1.-.-.-</ecNumber>
    </submittedName>
</protein>
<dbReference type="GO" id="GO:0051537">
    <property type="term" value="F:2 iron, 2 sulfur cluster binding"/>
    <property type="evidence" value="ECO:0007669"/>
    <property type="project" value="UniProtKB-KW"/>
</dbReference>
<evidence type="ECO:0000256" key="1">
    <source>
        <dbReference type="ARBA" id="ARBA00001974"/>
    </source>
</evidence>
<dbReference type="CDD" id="cd00207">
    <property type="entry name" value="fer2"/>
    <property type="match status" value="1"/>
</dbReference>
<dbReference type="InterPro" id="IPR001041">
    <property type="entry name" value="2Fe-2S_ferredoxin-type"/>
</dbReference>
<organism evidence="11 12">
    <name type="scientific">Pelagimonas varians</name>
    <dbReference type="NCBI Taxonomy" id="696760"/>
    <lineage>
        <taxon>Bacteria</taxon>
        <taxon>Pseudomonadati</taxon>
        <taxon>Pseudomonadota</taxon>
        <taxon>Alphaproteobacteria</taxon>
        <taxon>Rhodobacterales</taxon>
        <taxon>Roseobacteraceae</taxon>
        <taxon>Pelagimonas</taxon>
    </lineage>
</organism>
<evidence type="ECO:0000259" key="10">
    <source>
        <dbReference type="PROSITE" id="PS51384"/>
    </source>
</evidence>
<evidence type="ECO:0000256" key="5">
    <source>
        <dbReference type="ARBA" id="ARBA00022827"/>
    </source>
</evidence>
<keyword evidence="2" id="KW-0285">Flavoprotein</keyword>
<dbReference type="EMBL" id="FXYH01000003">
    <property type="protein sequence ID" value="SMX37290.1"/>
    <property type="molecule type" value="Genomic_DNA"/>
</dbReference>
<evidence type="ECO:0000313" key="12">
    <source>
        <dbReference type="Proteomes" id="UP000220836"/>
    </source>
</evidence>
<dbReference type="SUPFAM" id="SSF63380">
    <property type="entry name" value="Riboflavin synthase domain-like"/>
    <property type="match status" value="1"/>
</dbReference>
<feature type="domain" description="2Fe-2S ferredoxin-type" evidence="9">
    <location>
        <begin position="256"/>
        <end position="347"/>
    </location>
</feature>
<dbReference type="PANTHER" id="PTHR47354">
    <property type="entry name" value="NADH OXIDOREDUCTASE HCR"/>
    <property type="match status" value="1"/>
</dbReference>
<dbReference type="InterPro" id="IPR050415">
    <property type="entry name" value="MRET"/>
</dbReference>
<feature type="domain" description="FAD-binding FR-type" evidence="10">
    <location>
        <begin position="1"/>
        <end position="102"/>
    </location>
</feature>
<evidence type="ECO:0000256" key="6">
    <source>
        <dbReference type="ARBA" id="ARBA00023002"/>
    </source>
</evidence>
<evidence type="ECO:0000256" key="3">
    <source>
        <dbReference type="ARBA" id="ARBA00022714"/>
    </source>
</evidence>
<sequence length="347" mass="36620">MFHELTISAIRPEGVGAVAMSFEVSGADQEAFGFTPGQYLTLRAEVEGNDTRRSYSIASAPGAPLTVGIKQVEGGVFSSFAQGLKPGDTLQVMPPEGRFTYKGEARVILIAAGSGITPMVSIAAQALEQGAEVALIYGNRDSGTIMFRDALDDLKDRYVDRFTLIHVLSREPQDVALLNGRITGEKVVALANAGAVDLAGTEAVFLCGPGGMIEDVTAAIAPMVPKDKVHFELFYTEEGPRPERSAAAAAAAEAGVTVEVVLDGARRSFQVEAQDDDVVAAAARQGLELPFSCKGGMCCTCRCKVVEGAAEMATNYSLEPWELDAGFTLACQARPTSEKLVLDFDAA</sequence>
<evidence type="ECO:0000256" key="4">
    <source>
        <dbReference type="ARBA" id="ARBA00022723"/>
    </source>
</evidence>
<name>A0A238K321_9RHOB</name>
<keyword evidence="7" id="KW-0408">Iron</keyword>
<dbReference type="CDD" id="cd06214">
    <property type="entry name" value="PA_degradation_oxidoreductase_like"/>
    <property type="match status" value="1"/>
</dbReference>